<keyword evidence="7" id="KW-1185">Reference proteome</keyword>
<evidence type="ECO:0000256" key="3">
    <source>
        <dbReference type="PROSITE-ProRule" id="PRU00236"/>
    </source>
</evidence>
<dbReference type="InterPro" id="IPR008978">
    <property type="entry name" value="HSP20-like_chaperone"/>
</dbReference>
<comment type="caution">
    <text evidence="6">The sequence shown here is derived from an EMBL/GenBank/DDBJ whole genome shotgun (WGS) entry which is preliminary data.</text>
</comment>
<comment type="caution">
    <text evidence="3">Lacks conserved residue(s) required for the propagation of feature annotation.</text>
</comment>
<evidence type="ECO:0000256" key="1">
    <source>
        <dbReference type="ARBA" id="ARBA00008511"/>
    </source>
</evidence>
<evidence type="ECO:0000256" key="4">
    <source>
        <dbReference type="SAM" id="MobiDB-lite"/>
    </source>
</evidence>
<dbReference type="EMBL" id="CAXAMM010044572">
    <property type="protein sequence ID" value="CAK9115198.1"/>
    <property type="molecule type" value="Genomic_DNA"/>
</dbReference>
<feature type="domain" description="Deacetylase sirtuin-type" evidence="5">
    <location>
        <begin position="370"/>
        <end position="578"/>
    </location>
</feature>
<dbReference type="SUPFAM" id="SSF52467">
    <property type="entry name" value="DHS-like NAD/FAD-binding domain"/>
    <property type="match status" value="1"/>
</dbReference>
<gene>
    <name evidence="6" type="ORF">SCF082_LOCUS53330</name>
</gene>
<dbReference type="CDD" id="cd00298">
    <property type="entry name" value="ACD_sHsps_p23-like"/>
    <property type="match status" value="1"/>
</dbReference>
<evidence type="ECO:0000256" key="2">
    <source>
        <dbReference type="ARBA" id="ARBA00023027"/>
    </source>
</evidence>
<reference evidence="6 7" key="1">
    <citation type="submission" date="2024-02" db="EMBL/GenBank/DDBJ databases">
        <authorList>
            <person name="Chen Y."/>
            <person name="Shah S."/>
            <person name="Dougan E. K."/>
            <person name="Thang M."/>
            <person name="Chan C."/>
        </authorList>
    </citation>
    <scope>NUCLEOTIDE SEQUENCE [LARGE SCALE GENOMIC DNA]</scope>
</reference>
<sequence>MALSLDGYAAPTGPGVTADQMHGLMDLLGVGREEEQDERSKPPSLHPAAMAGGKPSQAPPNMKVAVRQPKKKDEKAIWQADEFKAASGVVVKSEGDDRAIPKYEILPRQKLQASDAYLNLQEMDPSSDRCQELLIKVWLPGEQLRDISVDVLEDRLLLQATKHQLNVALPHKVRKDAGNAKWDKLQGVLSVCVPIDQKVKYFSKPDEPAMFKDETRTLRQAGFQEIDYVFVGHGAPCGPDESMLKVSRYTYENGNHKVSDGFTFPARGDMSVRSFKEALVKVCADWEEEKLPVTWKRLRLRVMAELAGPVPPPAPPAPPAEVTVDPEAVKWHGMLGASQGWAAPRVVARTDADARPGYDAYDASEYVDSPDVLEAKVKLLAAMWRRSGADAVVYTGAGLSTASGIGDYASRAGGSIAPHRAKGTSTGSRLELQPTVAHHVLAAIEEKGLIGNWVQQNHDRLAQKAGFPQAKLNEIHGAWGDTKNMVKMMDDTLRSDLLEWLVAWSARASLCVTLGTSLCGMTSDEIPRAAAERFAVGQGDGLVIIGLQRTFYDEATSLHIWGLCDDVMKLLAKELRLKIPETKALRRGEEWDGQAGKHFAILRDQRTLRSALLGFADGRQVAVQLMPEEEELGPEDMVILVRPWRVMDNRLHAATEVMVSRNQTLAHFQEKMTERFKGLLLDDEDKENHPQDPSECQDMLEICAAHSAGPPMTVKRCETLKWAESRLSERGNPKPLADFKELRDGVTVILRSQRAARHGPAAAQETGKSTGKGPGKPGAKAKAPAQAVAGQG</sequence>
<evidence type="ECO:0000259" key="5">
    <source>
        <dbReference type="PROSITE" id="PS50305"/>
    </source>
</evidence>
<dbReference type="Pfam" id="PF18201">
    <property type="entry name" value="PIH1_CS"/>
    <property type="match status" value="1"/>
</dbReference>
<dbReference type="PANTHER" id="PTHR21083:SF0">
    <property type="entry name" value="DYNEIN AXONEMAL ASSEMBLY FACTOR 6"/>
    <property type="match status" value="1"/>
</dbReference>
<dbReference type="PANTHER" id="PTHR21083">
    <property type="entry name" value="TWISTER"/>
    <property type="match status" value="1"/>
</dbReference>
<dbReference type="Gene3D" id="3.40.50.1220">
    <property type="entry name" value="TPP-binding domain"/>
    <property type="match status" value="1"/>
</dbReference>
<organism evidence="6 7">
    <name type="scientific">Durusdinium trenchii</name>
    <dbReference type="NCBI Taxonomy" id="1381693"/>
    <lineage>
        <taxon>Eukaryota</taxon>
        <taxon>Sar</taxon>
        <taxon>Alveolata</taxon>
        <taxon>Dinophyceae</taxon>
        <taxon>Suessiales</taxon>
        <taxon>Symbiodiniaceae</taxon>
        <taxon>Durusdinium</taxon>
    </lineage>
</organism>
<dbReference type="PROSITE" id="PS50305">
    <property type="entry name" value="SIRTUIN"/>
    <property type="match status" value="1"/>
</dbReference>
<feature type="region of interest" description="Disordered" evidence="4">
    <location>
        <begin position="31"/>
        <end position="62"/>
    </location>
</feature>
<dbReference type="InterPro" id="IPR026697">
    <property type="entry name" value="DNAAF6"/>
</dbReference>
<feature type="region of interest" description="Disordered" evidence="4">
    <location>
        <begin position="752"/>
        <end position="792"/>
    </location>
</feature>
<proteinExistence type="inferred from homology"/>
<evidence type="ECO:0000313" key="6">
    <source>
        <dbReference type="EMBL" id="CAK9115198.1"/>
    </source>
</evidence>
<feature type="compositionally biased region" description="Low complexity" evidence="4">
    <location>
        <begin position="777"/>
        <end position="792"/>
    </location>
</feature>
<protein>
    <submittedName>
        <fullName evidence="6">NAD-dependent protein deacetylase sirtuin-6 (Regulatory protein SIR2 homolog 6) (SIR2-like protein 6)</fullName>
    </submittedName>
</protein>
<evidence type="ECO:0000313" key="7">
    <source>
        <dbReference type="Proteomes" id="UP001642464"/>
    </source>
</evidence>
<dbReference type="SUPFAM" id="SSF49764">
    <property type="entry name" value="HSP20-like chaperones"/>
    <property type="match status" value="1"/>
</dbReference>
<dbReference type="InterPro" id="IPR041442">
    <property type="entry name" value="PIH1D1/2/3_CS-like"/>
</dbReference>
<dbReference type="Proteomes" id="UP001642464">
    <property type="component" value="Unassembled WGS sequence"/>
</dbReference>
<dbReference type="InterPro" id="IPR029035">
    <property type="entry name" value="DHS-like_NAD/FAD-binding_dom"/>
</dbReference>
<comment type="similarity">
    <text evidence="1">Belongs to the PIH1 family.</text>
</comment>
<keyword evidence="2" id="KW-0520">NAD</keyword>
<name>A0ABP0SS25_9DINO</name>
<dbReference type="InterPro" id="IPR026590">
    <property type="entry name" value="Ssirtuin_cat_dom"/>
</dbReference>
<accession>A0ABP0SS25</accession>